<organism evidence="1 2">
    <name type="scientific">Atta colombica</name>
    <dbReference type="NCBI Taxonomy" id="520822"/>
    <lineage>
        <taxon>Eukaryota</taxon>
        <taxon>Metazoa</taxon>
        <taxon>Ecdysozoa</taxon>
        <taxon>Arthropoda</taxon>
        <taxon>Hexapoda</taxon>
        <taxon>Insecta</taxon>
        <taxon>Pterygota</taxon>
        <taxon>Neoptera</taxon>
        <taxon>Endopterygota</taxon>
        <taxon>Hymenoptera</taxon>
        <taxon>Apocrita</taxon>
        <taxon>Aculeata</taxon>
        <taxon>Formicoidea</taxon>
        <taxon>Formicidae</taxon>
        <taxon>Myrmicinae</taxon>
        <taxon>Atta</taxon>
    </lineage>
</organism>
<accession>A0A195BTP3</accession>
<dbReference type="EMBL" id="KQ976417">
    <property type="protein sequence ID" value="KYM89801.1"/>
    <property type="molecule type" value="Genomic_DNA"/>
</dbReference>
<evidence type="ECO:0000313" key="2">
    <source>
        <dbReference type="Proteomes" id="UP000078540"/>
    </source>
</evidence>
<reference evidence="1 2" key="1">
    <citation type="submission" date="2015-09" db="EMBL/GenBank/DDBJ databases">
        <title>Atta colombica WGS genome.</title>
        <authorList>
            <person name="Nygaard S."/>
            <person name="Hu H."/>
            <person name="Boomsma J."/>
            <person name="Zhang G."/>
        </authorList>
    </citation>
    <scope>NUCLEOTIDE SEQUENCE [LARGE SCALE GENOMIC DNA]</scope>
    <source>
        <strain evidence="1">Treedump-2</strain>
        <tissue evidence="1">Whole body</tissue>
    </source>
</reference>
<proteinExistence type="predicted"/>
<name>A0A195BTP3_9HYME</name>
<dbReference type="AlphaFoldDB" id="A0A195BTP3"/>
<dbReference type="Proteomes" id="UP000078540">
    <property type="component" value="Unassembled WGS sequence"/>
</dbReference>
<protein>
    <submittedName>
        <fullName evidence="1">Uncharacterized protein</fullName>
    </submittedName>
</protein>
<gene>
    <name evidence="1" type="ORF">ALC53_02113</name>
</gene>
<evidence type="ECO:0000313" key="1">
    <source>
        <dbReference type="EMBL" id="KYM89801.1"/>
    </source>
</evidence>
<sequence length="20" mass="2368">MDPGGWTYGKHDAGWLVWYQ</sequence>
<keyword evidence="2" id="KW-1185">Reference proteome</keyword>